<evidence type="ECO:0000313" key="1">
    <source>
        <dbReference type="EMBL" id="KKW10289.1"/>
    </source>
</evidence>
<comment type="caution">
    <text evidence="1">The sequence shown here is derived from an EMBL/GenBank/DDBJ whole genome shotgun (WGS) entry which is preliminary data.</text>
</comment>
<gene>
    <name evidence="1" type="ORF">UY48_C0042G0016</name>
</gene>
<organism evidence="1 2">
    <name type="scientific">Candidatus Gottesmanbacteria bacterium GW2011_GWB1_49_7</name>
    <dbReference type="NCBI Taxonomy" id="1618448"/>
    <lineage>
        <taxon>Bacteria</taxon>
        <taxon>Candidatus Gottesmaniibacteriota</taxon>
    </lineage>
</organism>
<dbReference type="AlphaFoldDB" id="A0A0G1YVA1"/>
<sequence>MATIGRWYLCPVGLLDAGVCKVTSVSGSVSTIELYTKDINGVTTTISSSLLSPMVSNPREMVRLVTHGDVLLPDLEYTRPEIACHDIN</sequence>
<protein>
    <submittedName>
        <fullName evidence="1">Uncharacterized protein</fullName>
    </submittedName>
</protein>
<evidence type="ECO:0000313" key="2">
    <source>
        <dbReference type="Proteomes" id="UP000034588"/>
    </source>
</evidence>
<dbReference type="Proteomes" id="UP000034588">
    <property type="component" value="Unassembled WGS sequence"/>
</dbReference>
<accession>A0A0G1YVA1</accession>
<proteinExistence type="predicted"/>
<name>A0A0G1YVA1_9BACT</name>
<dbReference type="EMBL" id="LCQD01000042">
    <property type="protein sequence ID" value="KKW10289.1"/>
    <property type="molecule type" value="Genomic_DNA"/>
</dbReference>
<reference evidence="1 2" key="1">
    <citation type="journal article" date="2015" name="Nature">
        <title>rRNA introns, odd ribosomes, and small enigmatic genomes across a large radiation of phyla.</title>
        <authorList>
            <person name="Brown C.T."/>
            <person name="Hug L.A."/>
            <person name="Thomas B.C."/>
            <person name="Sharon I."/>
            <person name="Castelle C.J."/>
            <person name="Singh A."/>
            <person name="Wilkins M.J."/>
            <person name="Williams K.H."/>
            <person name="Banfield J.F."/>
        </authorList>
    </citation>
    <scope>NUCLEOTIDE SEQUENCE [LARGE SCALE GENOMIC DNA]</scope>
</reference>